<feature type="transmembrane region" description="Helical" evidence="1">
    <location>
        <begin position="129"/>
        <end position="147"/>
    </location>
</feature>
<keyword evidence="1" id="KW-1133">Transmembrane helix</keyword>
<protein>
    <recommendedName>
        <fullName evidence="4">DUF4175 family protein</fullName>
    </recommendedName>
</protein>
<dbReference type="EMBL" id="RBKU01000001">
    <property type="protein sequence ID" value="RKR85053.1"/>
    <property type="molecule type" value="Genomic_DNA"/>
</dbReference>
<dbReference type="OrthoDB" id="780137at2"/>
<evidence type="ECO:0008006" key="4">
    <source>
        <dbReference type="Google" id="ProtNLM"/>
    </source>
</evidence>
<evidence type="ECO:0000313" key="2">
    <source>
        <dbReference type="EMBL" id="RKR85053.1"/>
    </source>
</evidence>
<keyword evidence="1" id="KW-0472">Membrane</keyword>
<evidence type="ECO:0000256" key="1">
    <source>
        <dbReference type="SAM" id="Phobius"/>
    </source>
</evidence>
<keyword evidence="1" id="KW-0812">Transmembrane</keyword>
<keyword evidence="3" id="KW-1185">Reference proteome</keyword>
<dbReference type="AlphaFoldDB" id="A0A495J8G0"/>
<name>A0A495J8G0_9SPHI</name>
<comment type="caution">
    <text evidence="2">The sequence shown here is derived from an EMBL/GenBank/DDBJ whole genome shotgun (WGS) entry which is preliminary data.</text>
</comment>
<proteinExistence type="predicted"/>
<dbReference type="Proteomes" id="UP000268007">
    <property type="component" value="Unassembled WGS sequence"/>
</dbReference>
<reference evidence="2 3" key="1">
    <citation type="submission" date="2018-10" db="EMBL/GenBank/DDBJ databases">
        <title>Genomic Encyclopedia of Archaeal and Bacterial Type Strains, Phase II (KMG-II): from individual species to whole genera.</title>
        <authorList>
            <person name="Goeker M."/>
        </authorList>
    </citation>
    <scope>NUCLEOTIDE SEQUENCE [LARGE SCALE GENOMIC DNA]</scope>
    <source>
        <strain evidence="2 3">DSM 18602</strain>
    </source>
</reference>
<organism evidence="2 3">
    <name type="scientific">Mucilaginibacter gracilis</name>
    <dbReference type="NCBI Taxonomy" id="423350"/>
    <lineage>
        <taxon>Bacteria</taxon>
        <taxon>Pseudomonadati</taxon>
        <taxon>Bacteroidota</taxon>
        <taxon>Sphingobacteriia</taxon>
        <taxon>Sphingobacteriales</taxon>
        <taxon>Sphingobacteriaceae</taxon>
        <taxon>Mucilaginibacter</taxon>
    </lineage>
</organism>
<dbReference type="RefSeq" id="WP_147425741.1">
    <property type="nucleotide sequence ID" value="NZ_RBKU01000001.1"/>
</dbReference>
<sequence length="712" mass="79937">MVEQNGQHKIQSFKRQWISYQLLAAIVIAASTALPVGYLLHHVFSQPLWFIAPLFIVFAAALLLTQKPWKITDTDVSRYLNTVYPQLEESCELVIKPAGSLNLLEGLQRSKVNLILSGLALPAQFTRRLRLSVIWLFAAILLCFFTSKINYHSLASLSHGFGPSRQTVKNTVPEKLLPQIQSVKVIIAPPAYTGKATRGQDKFNLDAEEDATVTWHIATNTAINNVELLFNEKDVVKLHPANAEKTLWTAQKQLSTPGFYQVNIGGKLSDYYKIEITKDMPPVIRIKTPKQYTYIDAGESTKVPLSVTLSDDYGISDAFIYATIAKGSGEAVKFKEQKISFSTSFTSQQKSYELQKVIDLHSLNMEPGDEFYFYVQAQDNHLQQTRTDIYIVSIQDTAQLLSMNGMTMGVSLVPEYFRSERQIIMDTEKLLKDRDSISAEQFKNRSNDLGIDQKLLRLRYGKFLGEEEESSEGGGHQDKGLSSPENFSNAQKILDAYTDKHDNAEDASFLEKDTKAQLKNTLNEMWTVELNLRTFKPQVALPFEYKALRLLKDLQQKSRAYVAKTAFNPPPLKLVEKRLSGDLSKISQPLLHQDIKANTDVFDDMKKAASVLDNMKQTRTVNPAYVHILQMAGQQLSSRATAQPNVYLPAVKAMYNILNAAATKVNQSDILKVEAALQKALPPASKLPQANQSNADMGLGQSYFKNLKHLNK</sequence>
<gene>
    <name evidence="2" type="ORF">BDD43_5309</name>
</gene>
<accession>A0A495J8G0</accession>
<feature type="transmembrane region" description="Helical" evidence="1">
    <location>
        <begin position="20"/>
        <end position="40"/>
    </location>
</feature>
<evidence type="ECO:0000313" key="3">
    <source>
        <dbReference type="Proteomes" id="UP000268007"/>
    </source>
</evidence>
<feature type="transmembrane region" description="Helical" evidence="1">
    <location>
        <begin position="46"/>
        <end position="64"/>
    </location>
</feature>